<gene>
    <name evidence="1" type="ORF">FLL46_07775</name>
</gene>
<dbReference type="EMBL" id="VIKS01000004">
    <property type="protein sequence ID" value="TQV88412.1"/>
    <property type="molecule type" value="Genomic_DNA"/>
</dbReference>
<evidence type="ECO:0008006" key="3">
    <source>
        <dbReference type="Google" id="ProtNLM"/>
    </source>
</evidence>
<proteinExistence type="predicted"/>
<keyword evidence="2" id="KW-1185">Reference proteome</keyword>
<reference evidence="1 2" key="1">
    <citation type="submission" date="2019-07" db="EMBL/GenBank/DDBJ databases">
        <title>Draft genome for Aliikangiella sp. M105.</title>
        <authorList>
            <person name="Wang G."/>
        </authorList>
    </citation>
    <scope>NUCLEOTIDE SEQUENCE [LARGE SCALE GENOMIC DNA]</scope>
    <source>
        <strain evidence="1 2">M105</strain>
    </source>
</reference>
<accession>A0A545UG10</accession>
<comment type="caution">
    <text evidence="1">The sequence shown here is derived from an EMBL/GenBank/DDBJ whole genome shotgun (WGS) entry which is preliminary data.</text>
</comment>
<evidence type="ECO:0000313" key="1">
    <source>
        <dbReference type="EMBL" id="TQV88412.1"/>
    </source>
</evidence>
<dbReference type="PROSITE" id="PS51257">
    <property type="entry name" value="PROKAR_LIPOPROTEIN"/>
    <property type="match status" value="1"/>
</dbReference>
<dbReference type="RefSeq" id="WP_142892920.1">
    <property type="nucleotide sequence ID" value="NZ_ML660162.1"/>
</dbReference>
<organism evidence="1 2">
    <name type="scientific">Aliikangiella coralliicola</name>
    <dbReference type="NCBI Taxonomy" id="2592383"/>
    <lineage>
        <taxon>Bacteria</taxon>
        <taxon>Pseudomonadati</taxon>
        <taxon>Pseudomonadota</taxon>
        <taxon>Gammaproteobacteria</taxon>
        <taxon>Oceanospirillales</taxon>
        <taxon>Pleioneaceae</taxon>
        <taxon>Aliikangiella</taxon>
    </lineage>
</organism>
<name>A0A545UG10_9GAMM</name>
<sequence>MRYLALLSLLLVTSCARDTSLLKQANQQKLCPAFEKPTWHPVNEPSTDPDNLISKQKFAVLPTHQTLWFEAQNNYIGLCIVPGNQDRRMTPGCATAYATYVKQGDEWKLDEQKVTICPS</sequence>
<dbReference type="AlphaFoldDB" id="A0A545UG10"/>
<evidence type="ECO:0000313" key="2">
    <source>
        <dbReference type="Proteomes" id="UP000315439"/>
    </source>
</evidence>
<dbReference type="Proteomes" id="UP000315439">
    <property type="component" value="Unassembled WGS sequence"/>
</dbReference>
<protein>
    <recommendedName>
        <fullName evidence="3">Lipoprotein</fullName>
    </recommendedName>
</protein>